<evidence type="ECO:0000256" key="20">
    <source>
        <dbReference type="SAM" id="Phobius"/>
    </source>
</evidence>
<dbReference type="Gene3D" id="2.130.10.10">
    <property type="entry name" value="YVTN repeat-like/Quinoprotein amine dehydrogenase"/>
    <property type="match status" value="1"/>
</dbReference>
<dbReference type="CDD" id="cd00603">
    <property type="entry name" value="IPT_PCSR"/>
    <property type="match status" value="1"/>
</dbReference>
<keyword evidence="4 20" id="KW-0812">Transmembrane</keyword>
<dbReference type="SMART" id="SM00429">
    <property type="entry name" value="IPT"/>
    <property type="match status" value="4"/>
</dbReference>
<dbReference type="PRINTS" id="PR00109">
    <property type="entry name" value="TYRKINASE"/>
</dbReference>
<dbReference type="InterPro" id="IPR013783">
    <property type="entry name" value="Ig-like_fold"/>
</dbReference>
<evidence type="ECO:0000256" key="7">
    <source>
        <dbReference type="ARBA" id="ARBA00022843"/>
    </source>
</evidence>
<dbReference type="InterPro" id="IPR036352">
    <property type="entry name" value="Semap_dom_sf"/>
</dbReference>
<proteinExistence type="predicted"/>
<dbReference type="InterPro" id="IPR015943">
    <property type="entry name" value="WD40/YVTN_repeat-like_dom_sf"/>
</dbReference>
<evidence type="ECO:0000256" key="3">
    <source>
        <dbReference type="ARBA" id="ARBA00019839"/>
    </source>
</evidence>
<evidence type="ECO:0000259" key="21">
    <source>
        <dbReference type="PROSITE" id="PS50011"/>
    </source>
</evidence>
<dbReference type="Gene3D" id="2.60.40.10">
    <property type="entry name" value="Immunoglobulins"/>
    <property type="match status" value="3"/>
</dbReference>
<organism evidence="23 24">
    <name type="scientific">Limulus polyphemus</name>
    <name type="common">Atlantic horseshoe crab</name>
    <dbReference type="NCBI Taxonomy" id="6850"/>
    <lineage>
        <taxon>Eukaryota</taxon>
        <taxon>Metazoa</taxon>
        <taxon>Ecdysozoa</taxon>
        <taxon>Arthropoda</taxon>
        <taxon>Chelicerata</taxon>
        <taxon>Merostomata</taxon>
        <taxon>Xiphosura</taxon>
        <taxon>Limulidae</taxon>
        <taxon>Limulus</taxon>
    </lineage>
</organism>
<keyword evidence="5" id="KW-0732">Signal</keyword>
<dbReference type="PANTHER" id="PTHR22625:SF70">
    <property type="entry name" value="PLEXIN A, ISOFORM A"/>
    <property type="match status" value="1"/>
</dbReference>
<evidence type="ECO:0000256" key="4">
    <source>
        <dbReference type="ARBA" id="ARBA00022692"/>
    </source>
</evidence>
<dbReference type="Gene3D" id="1.10.510.10">
    <property type="entry name" value="Transferase(Phosphotransferase) domain 1"/>
    <property type="match status" value="1"/>
</dbReference>
<dbReference type="GeneID" id="106467419"/>
<evidence type="ECO:0000256" key="18">
    <source>
        <dbReference type="PROSITE-ProRule" id="PRU00352"/>
    </source>
</evidence>
<dbReference type="Pfam" id="PF01833">
    <property type="entry name" value="TIG"/>
    <property type="match status" value="3"/>
</dbReference>
<evidence type="ECO:0000313" key="24">
    <source>
        <dbReference type="RefSeq" id="XP_022251306.1"/>
    </source>
</evidence>
<evidence type="ECO:0000256" key="5">
    <source>
        <dbReference type="ARBA" id="ARBA00022729"/>
    </source>
</evidence>
<evidence type="ECO:0000256" key="14">
    <source>
        <dbReference type="ARBA" id="ARBA00030820"/>
    </source>
</evidence>
<dbReference type="CDD" id="cd00192">
    <property type="entry name" value="PTKc"/>
    <property type="match status" value="1"/>
</dbReference>
<evidence type="ECO:0000256" key="16">
    <source>
        <dbReference type="ARBA" id="ARBA00033117"/>
    </source>
</evidence>
<protein>
    <recommendedName>
        <fullName evidence="3">Hepatocyte growth factor receptor</fullName>
        <ecNumber evidence="2">2.7.10.1</ecNumber>
    </recommendedName>
    <alternativeName>
        <fullName evidence="17">HGF/SF receptor</fullName>
    </alternativeName>
    <alternativeName>
        <fullName evidence="16">Proto-oncogene c-Met</fullName>
    </alternativeName>
    <alternativeName>
        <fullName evidence="14">Scatter factor receptor</fullName>
    </alternativeName>
    <alternativeName>
        <fullName evidence="15">Tyrosine-protein kinase Met</fullName>
    </alternativeName>
</protein>
<keyword evidence="19" id="KW-0067">ATP-binding</keyword>
<dbReference type="PROSITE" id="PS00109">
    <property type="entry name" value="PROTEIN_KINASE_TYR"/>
    <property type="match status" value="1"/>
</dbReference>
<dbReference type="PROSITE" id="PS00107">
    <property type="entry name" value="PROTEIN_KINASE_ATP"/>
    <property type="match status" value="1"/>
</dbReference>
<keyword evidence="13" id="KW-0325">Glycoprotein</keyword>
<dbReference type="InterPro" id="IPR001245">
    <property type="entry name" value="Ser-Thr/Tyr_kinase_cat_dom"/>
</dbReference>
<evidence type="ECO:0000256" key="11">
    <source>
        <dbReference type="ARBA" id="ARBA00023157"/>
    </source>
</evidence>
<dbReference type="PROSITE" id="PS51004">
    <property type="entry name" value="SEMA"/>
    <property type="match status" value="1"/>
</dbReference>
<dbReference type="Gene3D" id="3.30.1680.10">
    <property type="entry name" value="ligand-binding face of the semaphorins, domain 2"/>
    <property type="match status" value="1"/>
</dbReference>
<keyword evidence="9 20" id="KW-1133">Transmembrane helix</keyword>
<evidence type="ECO:0000256" key="9">
    <source>
        <dbReference type="ARBA" id="ARBA00022989"/>
    </source>
</evidence>
<reference evidence="24" key="1">
    <citation type="submission" date="2025-08" db="UniProtKB">
        <authorList>
            <consortium name="RefSeq"/>
        </authorList>
    </citation>
    <scope>IDENTIFICATION</scope>
    <source>
        <tissue evidence="24">Muscle</tissue>
    </source>
</reference>
<evidence type="ECO:0000256" key="15">
    <source>
        <dbReference type="ARBA" id="ARBA00033031"/>
    </source>
</evidence>
<evidence type="ECO:0000256" key="12">
    <source>
        <dbReference type="ARBA" id="ARBA00023170"/>
    </source>
</evidence>
<dbReference type="SMART" id="SM00630">
    <property type="entry name" value="Sema"/>
    <property type="match status" value="1"/>
</dbReference>
<dbReference type="Gene3D" id="3.30.200.20">
    <property type="entry name" value="Phosphorylase Kinase, domain 1"/>
    <property type="match status" value="1"/>
</dbReference>
<dbReference type="InterPro" id="IPR020635">
    <property type="entry name" value="Tyr_kinase_cat_dom"/>
</dbReference>
<dbReference type="InterPro" id="IPR000719">
    <property type="entry name" value="Prot_kinase_dom"/>
</dbReference>
<dbReference type="SUPFAM" id="SSF81296">
    <property type="entry name" value="E set domains"/>
    <property type="match status" value="3"/>
</dbReference>
<keyword evidence="11" id="KW-1015">Disulfide bond</keyword>
<evidence type="ECO:0000256" key="8">
    <source>
        <dbReference type="ARBA" id="ARBA00022902"/>
    </source>
</evidence>
<dbReference type="SMART" id="SM00219">
    <property type="entry name" value="TyrKc"/>
    <property type="match status" value="1"/>
</dbReference>
<dbReference type="InterPro" id="IPR011009">
    <property type="entry name" value="Kinase-like_dom_sf"/>
</dbReference>
<dbReference type="InterPro" id="IPR014756">
    <property type="entry name" value="Ig_E-set"/>
</dbReference>
<evidence type="ECO:0000259" key="22">
    <source>
        <dbReference type="PROSITE" id="PS51004"/>
    </source>
</evidence>
<dbReference type="InterPro" id="IPR031148">
    <property type="entry name" value="Plexin"/>
</dbReference>
<comment type="subcellular location">
    <subcellularLocation>
        <location evidence="1">Membrane</location>
        <topology evidence="1">Single-pass membrane protein</topology>
    </subcellularLocation>
</comment>
<keyword evidence="7" id="KW-0832">Ubl conjugation</keyword>
<gene>
    <name evidence="24" type="primary">LOC106467419</name>
</gene>
<comment type="caution">
    <text evidence="18">Lacks conserved residue(s) required for the propagation of feature annotation.</text>
</comment>
<keyword evidence="19" id="KW-0547">Nucleotide-binding</keyword>
<evidence type="ECO:0000256" key="17">
    <source>
        <dbReference type="ARBA" id="ARBA00033136"/>
    </source>
</evidence>
<feature type="binding site" evidence="19">
    <location>
        <position position="1122"/>
    </location>
    <ligand>
        <name>ATP</name>
        <dbReference type="ChEBI" id="CHEBI:30616"/>
    </ligand>
</feature>
<keyword evidence="12" id="KW-0675">Receptor</keyword>
<evidence type="ECO:0000256" key="19">
    <source>
        <dbReference type="PROSITE-ProRule" id="PRU10141"/>
    </source>
</evidence>
<dbReference type="InterPro" id="IPR002909">
    <property type="entry name" value="IPT_dom"/>
</dbReference>
<dbReference type="PROSITE" id="PS50011">
    <property type="entry name" value="PROTEIN_KINASE_DOM"/>
    <property type="match status" value="1"/>
</dbReference>
<dbReference type="SUPFAM" id="SSF56112">
    <property type="entry name" value="Protein kinase-like (PK-like)"/>
    <property type="match status" value="1"/>
</dbReference>
<feature type="domain" description="Sema" evidence="22">
    <location>
        <begin position="33"/>
        <end position="513"/>
    </location>
</feature>
<evidence type="ECO:0000256" key="6">
    <source>
        <dbReference type="ARBA" id="ARBA00022737"/>
    </source>
</evidence>
<evidence type="ECO:0000256" key="13">
    <source>
        <dbReference type="ARBA" id="ARBA00023180"/>
    </source>
</evidence>
<keyword evidence="23" id="KW-1185">Reference proteome</keyword>
<dbReference type="EC" id="2.7.10.1" evidence="2"/>
<keyword evidence="8" id="KW-0524">Neurogenesis</keyword>
<dbReference type="InterPro" id="IPR008266">
    <property type="entry name" value="Tyr_kinase_AS"/>
</dbReference>
<name>A0ABM1T600_LIMPO</name>
<evidence type="ECO:0000256" key="10">
    <source>
        <dbReference type="ARBA" id="ARBA00023136"/>
    </source>
</evidence>
<dbReference type="SUPFAM" id="SSF103575">
    <property type="entry name" value="Plexin repeat"/>
    <property type="match status" value="1"/>
</dbReference>
<dbReference type="SUPFAM" id="SSF101912">
    <property type="entry name" value="Sema domain"/>
    <property type="match status" value="1"/>
</dbReference>
<dbReference type="PANTHER" id="PTHR22625">
    <property type="entry name" value="PLEXIN"/>
    <property type="match status" value="1"/>
</dbReference>
<keyword evidence="6" id="KW-0677">Repeat</keyword>
<dbReference type="Pfam" id="PF07714">
    <property type="entry name" value="PK_Tyr_Ser-Thr"/>
    <property type="match status" value="1"/>
</dbReference>
<sequence>MTVTKVLKKHFVNSSCYSFKRNFWMLIFLKVVELILCSSTPNGRGIRHMKEFTSTNPVFQVVVHQNTSEVFVGGRNYLYKFDRNLTLLQKTTTGPELDSLFCLPPPFVCNKTRLPSDNDNKVLVLNYDKPNFVLLLSCGTLNQGMCTMYPASDILRSKRIGSNHRNETINYIASKGSVVAFFVPRPVGGSVLFSASSYDGRPVELRPEAVSSKIINVVTNSVNFQYTSKTDYSHTGVDLLTKYKKNYRIEYIYGFSYGSFSYFLTTQRMSPISDNYETRLARICNNDSTFFSYIELPLMCQRGLDQYNIATTGFLGQVGSTLKRRLKLNHIKDVLFVTFSRGKNGYSKTVDKSKGSLLCSFPMTHVISSFTTAIRQCFQGDHRTQLLEVFHGRRNSCKKVNIPIDDNFCGSGYNSFIQGRDSVLGGFRTHVDGQITSLAVTLQNGKTVAALGTEEGDVIKVKLEKQISDRPLVTHNIADPNSMDKAIRRSNSFDVTHENLYLLTGNKVVKFPLGSCSLYTDCATCLTVDEPLHCGWCGSYCAHRDECDNSSVLSHVNCPPIIQEFSPKTGPLEGGTLLTIKGDNFGSAQSGGNAEISVLVGDVSCSLVHWNKTMVQCKTGAVTDPMDSEIKMYVKDATWTLVQFDMIGNITSTDSFSYKIPELSGVTPSHGPYSGGTNLTVIGKNLNIGYKQEILIGDVQCWEVWNVGNKAKCITGKYKHSPHTAEDGAYKERVVMIKIDNAVFTVKNTPALQSRDLHSRFKYIEDPKIINLHPHVTVKSGGTNVTVVGTNLHSVAKPKMIVVLTSSVSGQQMRKSVNCTLTKADGSEMVCQTPPLSDINKTAPSAHAPIRAHVAFEMDGVEYLRHLPHYNMHLSELLYYPDPVYYKLEGAKQIPMDDTLLLLEGENLNFAHTPKDVIVMIQGSKRCNVTVITRSSLLCRLPPHDILPNEPLRKVEVRTGSLEFDLGYIKFVENIENNHTVKIISIVVPIVVVLILFIVCLIFLQRRKARKTRIPAYMVSYTSDTSSDMCNGTTRRRHEENDYLDVRRRQTDNQPLVTTTCITSDTCEIDEETLQLLNAENILVARDYLTLGEVIGQGHFGRVYKGELQIPGKEVCVEVAVKTLHNSNFFLNLRRKHVSDLLKTSKIICIQQYKTKSMLVTSPTVKDLLQYGIQISEGMKYLSELKFVHRDLAARNCMLDEDHTVKVADFGLSRDIYERDYYSSDNKKTKLPVKWMAPESLEKGTYNTKTDVWSFGVVLWELLTRGVTPYPDVDNWDILNYLKQDRRMPQPSYCPDLLYKVMLSCWAEDPKKRPSFGELEEELQGVITKLEQKSKQRRVGLNVTYVNYPTPAGSNQQQEAGSS</sequence>
<dbReference type="InterPro" id="IPR017441">
    <property type="entry name" value="Protein_kinase_ATP_BS"/>
</dbReference>
<dbReference type="RefSeq" id="XP_022251306.1">
    <property type="nucleotide sequence ID" value="XM_022395598.1"/>
</dbReference>
<keyword evidence="10 20" id="KW-0472">Membrane</keyword>
<feature type="domain" description="Protein kinase" evidence="21">
    <location>
        <begin position="1089"/>
        <end position="1327"/>
    </location>
</feature>
<dbReference type="InterPro" id="IPR001627">
    <property type="entry name" value="Semap_dom"/>
</dbReference>
<feature type="transmembrane region" description="Helical" evidence="20">
    <location>
        <begin position="983"/>
        <end position="1004"/>
    </location>
</feature>
<evidence type="ECO:0000256" key="2">
    <source>
        <dbReference type="ARBA" id="ARBA00011902"/>
    </source>
</evidence>
<accession>A0ABM1T600</accession>
<dbReference type="Pfam" id="PF01403">
    <property type="entry name" value="Sema"/>
    <property type="match status" value="1"/>
</dbReference>
<dbReference type="Proteomes" id="UP000694941">
    <property type="component" value="Unplaced"/>
</dbReference>
<dbReference type="SMART" id="SM00423">
    <property type="entry name" value="PSI"/>
    <property type="match status" value="1"/>
</dbReference>
<dbReference type="InterPro" id="IPR016201">
    <property type="entry name" value="PSI"/>
</dbReference>
<evidence type="ECO:0000313" key="23">
    <source>
        <dbReference type="Proteomes" id="UP000694941"/>
    </source>
</evidence>
<evidence type="ECO:0000256" key="1">
    <source>
        <dbReference type="ARBA" id="ARBA00004167"/>
    </source>
</evidence>